<dbReference type="EMBL" id="NHYE01000514">
    <property type="protein sequence ID" value="PPR05134.1"/>
    <property type="molecule type" value="Genomic_DNA"/>
</dbReference>
<dbReference type="InterPro" id="IPR032675">
    <property type="entry name" value="LRR_dom_sf"/>
</dbReference>
<name>A0A409YQ50_9AGAR</name>
<accession>A0A409YQ50</accession>
<keyword evidence="3" id="KW-1185">Reference proteome</keyword>
<reference evidence="2 3" key="1">
    <citation type="journal article" date="2018" name="Evol. Lett.">
        <title>Horizontal gene cluster transfer increased hallucinogenic mushroom diversity.</title>
        <authorList>
            <person name="Reynolds H.T."/>
            <person name="Vijayakumar V."/>
            <person name="Gluck-Thaler E."/>
            <person name="Korotkin H.B."/>
            <person name="Matheny P.B."/>
            <person name="Slot J.C."/>
        </authorList>
    </citation>
    <scope>NUCLEOTIDE SEQUENCE [LARGE SCALE GENOMIC DNA]</scope>
    <source>
        <strain evidence="2 3">SRW20</strain>
    </source>
</reference>
<gene>
    <name evidence="2" type="ORF">CVT26_012220</name>
</gene>
<evidence type="ECO:0000313" key="2">
    <source>
        <dbReference type="EMBL" id="PPR05134.1"/>
    </source>
</evidence>
<dbReference type="AlphaFoldDB" id="A0A409YQ50"/>
<dbReference type="InParanoid" id="A0A409YQ50"/>
<sequence>MTVAPLARTRSFRPSRTDIPQSPNSNGDSPIFILPNEIFCSIFIHARNASLVSGFFSLTARTQEIIISHVCGLWRSIALNYPSLWDTIRYGTPRSSKIKVKDRFAAYIERSGNNLLDIWLNFRGDYRNVRLEDHKTMFAVLLSEVERWRRVTILLDANLHWPEICHNLQDLHVPNLEHFTLCTDHVARSRYITSSPTLFKAGTPYLRSVRLTTEDYKRSLPSLRAITTLRLETWATSSGVWVSLSTVIDVLAIPCLENLSIAGIQMSEPMNVDNRTKNIKATKLKDFRCASDSVVELMELIQMPSLSILTLRNVKFPVLSSKSAPQLTELILVNCQVSWNAFHDDLFHLSSKITHLTISEDSGGTFRKHAVDDFLMNNGWPQLQSLRCNIQPESRVEFYLQLALDQPFVVYVHQNLLDMWAERSPDLLVFIDGKCILQSFDSDRSPLIPWQWPYSDDPLYHPFDRLDSDPFRVASYH</sequence>
<dbReference type="Proteomes" id="UP000284706">
    <property type="component" value="Unassembled WGS sequence"/>
</dbReference>
<comment type="caution">
    <text evidence="2">The sequence shown here is derived from an EMBL/GenBank/DDBJ whole genome shotgun (WGS) entry which is preliminary data.</text>
</comment>
<dbReference type="Gene3D" id="3.80.10.10">
    <property type="entry name" value="Ribonuclease Inhibitor"/>
    <property type="match status" value="1"/>
</dbReference>
<feature type="region of interest" description="Disordered" evidence="1">
    <location>
        <begin position="1"/>
        <end position="24"/>
    </location>
</feature>
<proteinExistence type="predicted"/>
<organism evidence="2 3">
    <name type="scientific">Gymnopilus dilepis</name>
    <dbReference type="NCBI Taxonomy" id="231916"/>
    <lineage>
        <taxon>Eukaryota</taxon>
        <taxon>Fungi</taxon>
        <taxon>Dikarya</taxon>
        <taxon>Basidiomycota</taxon>
        <taxon>Agaricomycotina</taxon>
        <taxon>Agaricomycetes</taxon>
        <taxon>Agaricomycetidae</taxon>
        <taxon>Agaricales</taxon>
        <taxon>Agaricineae</taxon>
        <taxon>Hymenogastraceae</taxon>
        <taxon>Gymnopilus</taxon>
    </lineage>
</organism>
<evidence type="ECO:0000256" key="1">
    <source>
        <dbReference type="SAM" id="MobiDB-lite"/>
    </source>
</evidence>
<dbReference type="SUPFAM" id="SSF52047">
    <property type="entry name" value="RNI-like"/>
    <property type="match status" value="1"/>
</dbReference>
<dbReference type="OrthoDB" id="3023006at2759"/>
<feature type="compositionally biased region" description="Polar residues" evidence="1">
    <location>
        <begin position="12"/>
        <end position="24"/>
    </location>
</feature>
<evidence type="ECO:0000313" key="3">
    <source>
        <dbReference type="Proteomes" id="UP000284706"/>
    </source>
</evidence>
<protein>
    <submittedName>
        <fullName evidence="2">Uncharacterized protein</fullName>
    </submittedName>
</protein>
<dbReference type="STRING" id="231916.A0A409YQ50"/>